<dbReference type="GO" id="GO:0006629">
    <property type="term" value="P:lipid metabolic process"/>
    <property type="evidence" value="ECO:0007669"/>
    <property type="project" value="InterPro"/>
</dbReference>
<feature type="transmembrane region" description="Helical" evidence="1">
    <location>
        <begin position="77"/>
        <end position="100"/>
    </location>
</feature>
<keyword evidence="1" id="KW-1133">Transmembrane helix</keyword>
<dbReference type="Gene3D" id="3.40.50.1820">
    <property type="entry name" value="alpha/beta hydrolase"/>
    <property type="match status" value="1"/>
</dbReference>
<feature type="transmembrane region" description="Helical" evidence="1">
    <location>
        <begin position="216"/>
        <end position="240"/>
    </location>
</feature>
<dbReference type="InterPro" id="IPR002921">
    <property type="entry name" value="Fungal_lipase-type"/>
</dbReference>
<accession>A0AAD5Y2Y0</accession>
<feature type="transmembrane region" description="Helical" evidence="1">
    <location>
        <begin position="260"/>
        <end position="279"/>
    </location>
</feature>
<reference evidence="3" key="1">
    <citation type="submission" date="2020-05" db="EMBL/GenBank/DDBJ databases">
        <title>Phylogenomic resolution of chytrid fungi.</title>
        <authorList>
            <person name="Stajich J.E."/>
            <person name="Amses K."/>
            <person name="Simmons R."/>
            <person name="Seto K."/>
            <person name="Myers J."/>
            <person name="Bonds A."/>
            <person name="Quandt C.A."/>
            <person name="Barry K."/>
            <person name="Liu P."/>
            <person name="Grigoriev I."/>
            <person name="Longcore J.E."/>
            <person name="James T.Y."/>
        </authorList>
    </citation>
    <scope>NUCLEOTIDE SEQUENCE</scope>
    <source>
        <strain evidence="3">PLAUS21</strain>
    </source>
</reference>
<comment type="caution">
    <text evidence="3">The sequence shown here is derived from an EMBL/GenBank/DDBJ whole genome shotgun (WGS) entry which is preliminary data.</text>
</comment>
<keyword evidence="4" id="KW-1185">Reference proteome</keyword>
<organism evidence="3 4">
    <name type="scientific">Boothiomyces macroporosus</name>
    <dbReference type="NCBI Taxonomy" id="261099"/>
    <lineage>
        <taxon>Eukaryota</taxon>
        <taxon>Fungi</taxon>
        <taxon>Fungi incertae sedis</taxon>
        <taxon>Chytridiomycota</taxon>
        <taxon>Chytridiomycota incertae sedis</taxon>
        <taxon>Chytridiomycetes</taxon>
        <taxon>Rhizophydiales</taxon>
        <taxon>Terramycetaceae</taxon>
        <taxon>Boothiomyces</taxon>
    </lineage>
</organism>
<feature type="transmembrane region" description="Helical" evidence="1">
    <location>
        <begin position="106"/>
        <end position="126"/>
    </location>
</feature>
<dbReference type="AlphaFoldDB" id="A0AAD5Y2Y0"/>
<dbReference type="EMBL" id="JADGKB010000147">
    <property type="protein sequence ID" value="KAJ3252281.1"/>
    <property type="molecule type" value="Genomic_DNA"/>
</dbReference>
<feature type="transmembrane region" description="Helical" evidence="1">
    <location>
        <begin position="370"/>
        <end position="390"/>
    </location>
</feature>
<proteinExistence type="predicted"/>
<evidence type="ECO:0000313" key="4">
    <source>
        <dbReference type="Proteomes" id="UP001210925"/>
    </source>
</evidence>
<protein>
    <recommendedName>
        <fullName evidence="2">Fungal lipase-type domain-containing protein</fullName>
    </recommendedName>
</protein>
<evidence type="ECO:0000313" key="3">
    <source>
        <dbReference type="EMBL" id="KAJ3252281.1"/>
    </source>
</evidence>
<feature type="transmembrane region" description="Helical" evidence="1">
    <location>
        <begin position="291"/>
        <end position="309"/>
    </location>
</feature>
<feature type="domain" description="Fungal lipase-type" evidence="2">
    <location>
        <begin position="481"/>
        <end position="580"/>
    </location>
</feature>
<dbReference type="Proteomes" id="UP001210925">
    <property type="component" value="Unassembled WGS sequence"/>
</dbReference>
<dbReference type="Pfam" id="PF01764">
    <property type="entry name" value="Lipase_3"/>
    <property type="match status" value="1"/>
</dbReference>
<evidence type="ECO:0000259" key="2">
    <source>
        <dbReference type="Pfam" id="PF01764"/>
    </source>
</evidence>
<keyword evidence="1" id="KW-0472">Membrane</keyword>
<sequence>MSRTFVRLIMWLWDEKAKSTLFQVYVTALSTYIVRKFIYKGDTMTFEIGKDFDEVSNLGTNESKEKVEDAIHYTSRIIYWISLTVIIGTPLYVISILFGYWVLVSYISMIGCVSAATAIICTNFYAKWVKSYAVLSTVFNDDTILTCYVASTGYDQGDTVIKVFARQGAYTGFWTIIGVFLFSSYQIPWVIRRLNALCEDTYTMIKHRRYYNGKKVWPACAVLLVRLLLYGIGLSSLIYFDTNYSSMRKFSGQAFSNQPVIVMLMFLICFLVKEVLFFIPVFKKSFFGNHIARKWLVLFFSLAEISFAVATRCLVGGYASTLAVLIAYLDFDFRRNTDLKIDPRIRWDWPCTVETQGQIRRKDRTFRNEITIFRVLIITGITSFALSFLVKQSKFSFGSQDTSSQQLYSQFDIPPLCGLQVSNLSLVEYGAFANCAYHTNASEIREIISNYSAIANFEFIESTSPTLYQVFNAPSPSTLSVIAVRGTYSLDDVFQDLYMYSTSSLLSASSYLGTFVQQWPVEIVAILSYAISKIGQTGSTLADWEIIGAQVEVLFAKNRTVVVTGHSLGGAISGIVAAHYGITGVGFSAPGLGYQTLTYNFTL</sequence>
<dbReference type="SUPFAM" id="SSF53474">
    <property type="entry name" value="alpha/beta-Hydrolases"/>
    <property type="match status" value="1"/>
</dbReference>
<gene>
    <name evidence="3" type="ORF">HK103_001651</name>
</gene>
<name>A0AAD5Y2Y0_9FUNG</name>
<dbReference type="InterPro" id="IPR029058">
    <property type="entry name" value="AB_hydrolase_fold"/>
</dbReference>
<evidence type="ECO:0000256" key="1">
    <source>
        <dbReference type="SAM" id="Phobius"/>
    </source>
</evidence>
<keyword evidence="1" id="KW-0812">Transmembrane</keyword>